<dbReference type="InterPro" id="IPR029045">
    <property type="entry name" value="ClpP/crotonase-like_dom_sf"/>
</dbReference>
<evidence type="ECO:0000256" key="7">
    <source>
        <dbReference type="RuleBase" id="RU003707"/>
    </source>
</evidence>
<sequence length="261" mass="27891">MTPVSSPQHVRVSVRDAVATVVLDRPPANAFDPGLIAELRTTLEPLAVDPAVRCLVLRGTGRFFVAGADIRVMRDLTEETQRAMRPWVDIARLLETAPKPVLAAINGHALGGGAELTLACDMRVMTESATIGFPEIDLGLFPGAGGSQRLPRLLGAHRAKLLMIEGSRLPAAEALRIGLVDEVVADARFDDRIDQLAAALAAKPTRTVGLLKRVVDQGRELPLDDALDLEFGAVLELVRTGDAAEGLQAFLDKRAPSFSGR</sequence>
<keyword evidence="3" id="KW-0276">Fatty acid metabolism</keyword>
<evidence type="ECO:0000256" key="2">
    <source>
        <dbReference type="ARBA" id="ARBA00005254"/>
    </source>
</evidence>
<proteinExistence type="inferred from homology"/>
<dbReference type="RefSeq" id="WP_357972539.1">
    <property type="nucleotide sequence ID" value="NZ_JBFAIH010000001.1"/>
</dbReference>
<name>A0ABV3F1Y9_9NOCA</name>
<dbReference type="PANTHER" id="PTHR11941">
    <property type="entry name" value="ENOYL-COA HYDRATASE-RELATED"/>
    <property type="match status" value="1"/>
</dbReference>
<evidence type="ECO:0000256" key="5">
    <source>
        <dbReference type="ARBA" id="ARBA00023709"/>
    </source>
</evidence>
<evidence type="ECO:0000256" key="3">
    <source>
        <dbReference type="ARBA" id="ARBA00022832"/>
    </source>
</evidence>
<comment type="catalytic activity">
    <reaction evidence="5">
        <text>a (3S)-3-hydroxyacyl-CoA = a (2E)-enoyl-CoA + H2O</text>
        <dbReference type="Rhea" id="RHEA:16105"/>
        <dbReference type="ChEBI" id="CHEBI:15377"/>
        <dbReference type="ChEBI" id="CHEBI:57318"/>
        <dbReference type="ChEBI" id="CHEBI:58856"/>
        <dbReference type="EC" id="4.2.1.17"/>
    </reaction>
</comment>
<evidence type="ECO:0000256" key="6">
    <source>
        <dbReference type="ARBA" id="ARBA00023717"/>
    </source>
</evidence>
<organism evidence="8 9">
    <name type="scientific">Nocardia fusca</name>
    <dbReference type="NCBI Taxonomy" id="941183"/>
    <lineage>
        <taxon>Bacteria</taxon>
        <taxon>Bacillati</taxon>
        <taxon>Actinomycetota</taxon>
        <taxon>Actinomycetes</taxon>
        <taxon>Mycobacteriales</taxon>
        <taxon>Nocardiaceae</taxon>
        <taxon>Nocardia</taxon>
    </lineage>
</organism>
<dbReference type="InterPro" id="IPR014748">
    <property type="entry name" value="Enoyl-CoA_hydra_C"/>
</dbReference>
<dbReference type="Pfam" id="PF00378">
    <property type="entry name" value="ECH_1"/>
    <property type="match status" value="1"/>
</dbReference>
<keyword evidence="4" id="KW-0456">Lyase</keyword>
<evidence type="ECO:0000313" key="9">
    <source>
        <dbReference type="Proteomes" id="UP001551658"/>
    </source>
</evidence>
<dbReference type="SUPFAM" id="SSF52096">
    <property type="entry name" value="ClpP/crotonase"/>
    <property type="match status" value="1"/>
</dbReference>
<dbReference type="CDD" id="cd06558">
    <property type="entry name" value="crotonase-like"/>
    <property type="match status" value="1"/>
</dbReference>
<dbReference type="PANTHER" id="PTHR11941:SF54">
    <property type="entry name" value="ENOYL-COA HYDRATASE, MITOCHONDRIAL"/>
    <property type="match status" value="1"/>
</dbReference>
<comment type="similarity">
    <text evidence="2 7">Belongs to the enoyl-CoA hydratase/isomerase family.</text>
</comment>
<reference evidence="8 9" key="1">
    <citation type="submission" date="2024-06" db="EMBL/GenBank/DDBJ databases">
        <title>The Natural Products Discovery Center: Release of the First 8490 Sequenced Strains for Exploring Actinobacteria Biosynthetic Diversity.</title>
        <authorList>
            <person name="Kalkreuter E."/>
            <person name="Kautsar S.A."/>
            <person name="Yang D."/>
            <person name="Bader C.D."/>
            <person name="Teijaro C.N."/>
            <person name="Fluegel L."/>
            <person name="Davis C.M."/>
            <person name="Simpson J.R."/>
            <person name="Lauterbach L."/>
            <person name="Steele A.D."/>
            <person name="Gui C."/>
            <person name="Meng S."/>
            <person name="Li G."/>
            <person name="Viehrig K."/>
            <person name="Ye F."/>
            <person name="Su P."/>
            <person name="Kiefer A.F."/>
            <person name="Nichols A."/>
            <person name="Cepeda A.J."/>
            <person name="Yan W."/>
            <person name="Fan B."/>
            <person name="Jiang Y."/>
            <person name="Adhikari A."/>
            <person name="Zheng C.-J."/>
            <person name="Schuster L."/>
            <person name="Cowan T.M."/>
            <person name="Smanski M.J."/>
            <person name="Chevrette M.G."/>
            <person name="De Carvalho L.P.S."/>
            <person name="Shen B."/>
        </authorList>
    </citation>
    <scope>NUCLEOTIDE SEQUENCE [LARGE SCALE GENOMIC DNA]</scope>
    <source>
        <strain evidence="8 9">NPDC050671</strain>
    </source>
</reference>
<dbReference type="EMBL" id="JBFAIH010000001">
    <property type="protein sequence ID" value="MEV0361560.1"/>
    <property type="molecule type" value="Genomic_DNA"/>
</dbReference>
<evidence type="ECO:0000313" key="8">
    <source>
        <dbReference type="EMBL" id="MEV0361560.1"/>
    </source>
</evidence>
<keyword evidence="9" id="KW-1185">Reference proteome</keyword>
<evidence type="ECO:0000256" key="4">
    <source>
        <dbReference type="ARBA" id="ARBA00023239"/>
    </source>
</evidence>
<dbReference type="InterPro" id="IPR018376">
    <property type="entry name" value="Enoyl-CoA_hyd/isom_CS"/>
</dbReference>
<accession>A0ABV3F1Y9</accession>
<gene>
    <name evidence="8" type="ORF">AB0H72_02555</name>
</gene>
<comment type="catalytic activity">
    <reaction evidence="6">
        <text>a 4-saturated-(3S)-3-hydroxyacyl-CoA = a (3E)-enoyl-CoA + H2O</text>
        <dbReference type="Rhea" id="RHEA:20724"/>
        <dbReference type="ChEBI" id="CHEBI:15377"/>
        <dbReference type="ChEBI" id="CHEBI:58521"/>
        <dbReference type="ChEBI" id="CHEBI:137480"/>
        <dbReference type="EC" id="4.2.1.17"/>
    </reaction>
</comment>
<protein>
    <submittedName>
        <fullName evidence="8">Enoyl-CoA hydratase-related protein</fullName>
    </submittedName>
</protein>
<dbReference type="Proteomes" id="UP001551658">
    <property type="component" value="Unassembled WGS sequence"/>
</dbReference>
<keyword evidence="3" id="KW-0443">Lipid metabolism</keyword>
<dbReference type="InterPro" id="IPR001753">
    <property type="entry name" value="Enoyl-CoA_hydra/iso"/>
</dbReference>
<dbReference type="Gene3D" id="3.90.226.10">
    <property type="entry name" value="2-enoyl-CoA Hydratase, Chain A, domain 1"/>
    <property type="match status" value="1"/>
</dbReference>
<comment type="caution">
    <text evidence="8">The sequence shown here is derived from an EMBL/GenBank/DDBJ whole genome shotgun (WGS) entry which is preliminary data.</text>
</comment>
<dbReference type="PROSITE" id="PS00166">
    <property type="entry name" value="ENOYL_COA_HYDRATASE"/>
    <property type="match status" value="1"/>
</dbReference>
<dbReference type="Gene3D" id="1.10.12.10">
    <property type="entry name" value="Lyase 2-enoyl-coa Hydratase, Chain A, domain 2"/>
    <property type="match status" value="1"/>
</dbReference>
<evidence type="ECO:0000256" key="1">
    <source>
        <dbReference type="ARBA" id="ARBA00002994"/>
    </source>
</evidence>
<comment type="function">
    <text evidence="1">Could possibly oxidize fatty acids using specific components.</text>
</comment>